<feature type="transmembrane region" description="Helical" evidence="6">
    <location>
        <begin position="431"/>
        <end position="450"/>
    </location>
</feature>
<accession>A0A1V5SE30</accession>
<keyword evidence="5 6" id="KW-0472">Membrane</keyword>
<keyword evidence="3 6" id="KW-0812">Transmembrane</keyword>
<feature type="transmembrane region" description="Helical" evidence="6">
    <location>
        <begin position="257"/>
        <end position="278"/>
    </location>
</feature>
<dbReference type="PANTHER" id="PTHR30250:SF11">
    <property type="entry name" value="O-ANTIGEN TRANSPORTER-RELATED"/>
    <property type="match status" value="1"/>
</dbReference>
<feature type="transmembrane region" description="Helical" evidence="6">
    <location>
        <begin position="397"/>
        <end position="419"/>
    </location>
</feature>
<feature type="transmembrane region" description="Helical" evidence="6">
    <location>
        <begin position="21"/>
        <end position="40"/>
    </location>
</feature>
<keyword evidence="4 6" id="KW-1133">Transmembrane helix</keyword>
<feature type="transmembrane region" description="Helical" evidence="6">
    <location>
        <begin position="171"/>
        <end position="191"/>
    </location>
</feature>
<evidence type="ECO:0000256" key="3">
    <source>
        <dbReference type="ARBA" id="ARBA00022692"/>
    </source>
</evidence>
<feature type="transmembrane region" description="Helical" evidence="6">
    <location>
        <begin position="90"/>
        <end position="109"/>
    </location>
</feature>
<feature type="transmembrane region" description="Helical" evidence="6">
    <location>
        <begin position="115"/>
        <end position="138"/>
    </location>
</feature>
<proteinExistence type="predicted"/>
<gene>
    <name evidence="7" type="ORF">BWY43_00518</name>
</gene>
<dbReference type="CDD" id="cd13128">
    <property type="entry name" value="MATE_Wzx_like"/>
    <property type="match status" value="1"/>
</dbReference>
<evidence type="ECO:0000256" key="5">
    <source>
        <dbReference type="ARBA" id="ARBA00023136"/>
    </source>
</evidence>
<dbReference type="InterPro" id="IPR002797">
    <property type="entry name" value="Polysacc_synth"/>
</dbReference>
<evidence type="ECO:0000256" key="6">
    <source>
        <dbReference type="SAM" id="Phobius"/>
    </source>
</evidence>
<dbReference type="PANTHER" id="PTHR30250">
    <property type="entry name" value="PST FAMILY PREDICTED COLANIC ACID TRANSPORTER"/>
    <property type="match status" value="1"/>
</dbReference>
<organism evidence="7">
    <name type="scientific">candidate division WS2 bacterium ADurb.Bin280</name>
    <dbReference type="NCBI Taxonomy" id="1852829"/>
    <lineage>
        <taxon>Bacteria</taxon>
        <taxon>candidate division WS2</taxon>
    </lineage>
</organism>
<feature type="transmembrane region" description="Helical" evidence="6">
    <location>
        <begin position="145"/>
        <end position="165"/>
    </location>
</feature>
<evidence type="ECO:0000256" key="2">
    <source>
        <dbReference type="ARBA" id="ARBA00022475"/>
    </source>
</evidence>
<evidence type="ECO:0000256" key="4">
    <source>
        <dbReference type="ARBA" id="ARBA00022989"/>
    </source>
</evidence>
<feature type="transmembrane region" description="Helical" evidence="6">
    <location>
        <begin position="372"/>
        <end position="391"/>
    </location>
</feature>
<evidence type="ECO:0000313" key="7">
    <source>
        <dbReference type="EMBL" id="OQA52451.1"/>
    </source>
</evidence>
<name>A0A1V5SE30_9BACT</name>
<dbReference type="GO" id="GO:0005886">
    <property type="term" value="C:plasma membrane"/>
    <property type="evidence" value="ECO:0007669"/>
    <property type="project" value="UniProtKB-SubCell"/>
</dbReference>
<protein>
    <submittedName>
        <fullName evidence="7">Polysaccharide biosynthesis protein</fullName>
    </submittedName>
</protein>
<dbReference type="AlphaFoldDB" id="A0A1V5SE30"/>
<dbReference type="EMBL" id="MWBO01000031">
    <property type="protein sequence ID" value="OQA52451.1"/>
    <property type="molecule type" value="Genomic_DNA"/>
</dbReference>
<reference evidence="7" key="1">
    <citation type="submission" date="2017-02" db="EMBL/GenBank/DDBJ databases">
        <title>Delving into the versatile metabolic prowess of the omnipresent phylum Bacteroidetes.</title>
        <authorList>
            <person name="Nobu M.K."/>
            <person name="Mei R."/>
            <person name="Narihiro T."/>
            <person name="Kuroda K."/>
            <person name="Liu W.-T."/>
        </authorList>
    </citation>
    <scope>NUCLEOTIDE SEQUENCE</scope>
    <source>
        <strain evidence="7">ADurb.Bin280</strain>
    </source>
</reference>
<comment type="subcellular location">
    <subcellularLocation>
        <location evidence="1">Cell membrane</location>
        <topology evidence="1">Multi-pass membrane protein</topology>
    </subcellularLocation>
</comment>
<dbReference type="Pfam" id="PF01943">
    <property type="entry name" value="Polysacc_synt"/>
    <property type="match status" value="1"/>
</dbReference>
<evidence type="ECO:0000256" key="1">
    <source>
        <dbReference type="ARBA" id="ARBA00004651"/>
    </source>
</evidence>
<dbReference type="InterPro" id="IPR050833">
    <property type="entry name" value="Poly_Biosynth_Transport"/>
</dbReference>
<comment type="caution">
    <text evidence="7">The sequence shown here is derived from an EMBL/GenBank/DDBJ whole genome shotgun (WGS) entry which is preliminary data.</text>
</comment>
<feature type="transmembrane region" description="Helical" evidence="6">
    <location>
        <begin position="456"/>
        <end position="482"/>
    </location>
</feature>
<sequence length="491" mass="54304">MNDNNTKKIAYSAGAQMIGKLVGILVSLATVAALFEYLGIEGVGKYTTAFAFVAFFSIFADFGLQWTLIRELSISEDKNKVFKNIFTLRLFLALFVHLLSFACVWLFNYPYDVKLAVGIVTLAWFFLTMNSTLVGVFLNKYRMDIAVGAEVVGRILTLLIIYLLVYLQAGFYVIMASYIAGNALNFLINLFAVSKYVEIGFSFDKVYLKKVIALAAPIGITMMFGFVYYKMDSLMLSFMKGMVDVGIYGTPYKLLEVLQYIPTMLLGAAFPLITSYAVNKDSRLNSAFQKQFDALVVLAAPIVVATFILSAPIISFIAGSRGDEFISSSTVSIMGYQMTSVTCLRILIFSVGINFFTALYNYLVVSIGGQKALVYPTIGFALFNVVLNLILIPRFSYVGAAFATLTTEILVVAVTYIVSRRFIKIPLKLDRIPRIILCSLAMGAVAYLMLQANINVMLACAFCVAVYVLCIYIFNVLPAGFVNSLISRSRD</sequence>
<feature type="transmembrane region" description="Helical" evidence="6">
    <location>
        <begin position="46"/>
        <end position="69"/>
    </location>
</feature>
<keyword evidence="2" id="KW-1003">Cell membrane</keyword>
<feature type="transmembrane region" description="Helical" evidence="6">
    <location>
        <begin position="338"/>
        <end position="360"/>
    </location>
</feature>
<dbReference type="Proteomes" id="UP000485367">
    <property type="component" value="Unassembled WGS sequence"/>
</dbReference>
<feature type="transmembrane region" description="Helical" evidence="6">
    <location>
        <begin position="294"/>
        <end position="318"/>
    </location>
</feature>
<feature type="transmembrane region" description="Helical" evidence="6">
    <location>
        <begin position="211"/>
        <end position="229"/>
    </location>
</feature>